<reference evidence="1" key="1">
    <citation type="submission" date="2022-03" db="EMBL/GenBank/DDBJ databases">
        <title>Genomic analyses of argali, domestic sheep and their hybrids provide insights into chromosomal evolution, heterosis and genetic basis of agronomic traits.</title>
        <authorList>
            <person name="Li M."/>
        </authorList>
    </citation>
    <scope>NUCLEOTIDE SEQUENCE</scope>
    <source>
        <strain evidence="1">CAU-MHL-2022a</strain>
        <tissue evidence="1">Skin</tissue>
    </source>
</reference>
<organism evidence="1 2">
    <name type="scientific">Ovis ammon polii</name>
    <dbReference type="NCBI Taxonomy" id="230172"/>
    <lineage>
        <taxon>Eukaryota</taxon>
        <taxon>Metazoa</taxon>
        <taxon>Chordata</taxon>
        <taxon>Craniata</taxon>
        <taxon>Vertebrata</taxon>
        <taxon>Euteleostomi</taxon>
        <taxon>Mammalia</taxon>
        <taxon>Eutheria</taxon>
        <taxon>Laurasiatheria</taxon>
        <taxon>Artiodactyla</taxon>
        <taxon>Ruminantia</taxon>
        <taxon>Pecora</taxon>
        <taxon>Bovidae</taxon>
        <taxon>Caprinae</taxon>
        <taxon>Ovis</taxon>
    </lineage>
</organism>
<sequence>MQILRHQKTTLIILYRNCLTCLTPLPPRRRIMLSSSLHPGVPGVPSPEYTPNEYLSAELQIPTGILVTLISLLASGLPAIVRCQDDGWDDAGPLCDMLLSSSYVRLLTVTGASESSASFVMDDEI</sequence>
<proteinExistence type="predicted"/>
<evidence type="ECO:0000313" key="1">
    <source>
        <dbReference type="EMBL" id="KAI4545675.1"/>
    </source>
</evidence>
<name>A0AAD4UL42_OVIAM</name>
<keyword evidence="2" id="KW-1185">Reference proteome</keyword>
<evidence type="ECO:0000313" key="2">
    <source>
        <dbReference type="Proteomes" id="UP001214576"/>
    </source>
</evidence>
<dbReference type="AlphaFoldDB" id="A0AAD4UL42"/>
<dbReference type="Proteomes" id="UP001214576">
    <property type="component" value="Unassembled WGS sequence"/>
</dbReference>
<comment type="caution">
    <text evidence="1">The sequence shown here is derived from an EMBL/GenBank/DDBJ whole genome shotgun (WGS) entry which is preliminary data.</text>
</comment>
<protein>
    <submittedName>
        <fullName evidence="1">Uncharacterized protein</fullName>
    </submittedName>
</protein>
<accession>A0AAD4UL42</accession>
<dbReference type="EMBL" id="JAKZEL010000003">
    <property type="protein sequence ID" value="KAI4545675.1"/>
    <property type="molecule type" value="Genomic_DNA"/>
</dbReference>
<gene>
    <name evidence="1" type="ORF">MG293_005941</name>
</gene>